<evidence type="ECO:0000256" key="9">
    <source>
        <dbReference type="ARBA" id="ARBA00023014"/>
    </source>
</evidence>
<evidence type="ECO:0000256" key="5">
    <source>
        <dbReference type="ARBA" id="ARBA00022714"/>
    </source>
</evidence>
<evidence type="ECO:0000313" key="13">
    <source>
        <dbReference type="EMBL" id="GBO85629.1"/>
    </source>
</evidence>
<evidence type="ECO:0000256" key="6">
    <source>
        <dbReference type="ARBA" id="ARBA00022723"/>
    </source>
</evidence>
<dbReference type="Pfam" id="PF00266">
    <property type="entry name" value="Aminotran_5"/>
    <property type="match status" value="1"/>
</dbReference>
<protein>
    <recommendedName>
        <fullName evidence="3">cysteine desulfurase</fullName>
        <ecNumber evidence="3">2.8.1.7</ecNumber>
    </recommendedName>
</protein>
<comment type="similarity">
    <text evidence="2">Belongs to the class-V pyridoxal-phosphate-dependent aminotransferase family. NifS/IscS subfamily.</text>
</comment>
<dbReference type="FunFam" id="3.40.640.10:FF:000003">
    <property type="entry name" value="Cysteine desulfurase IscS"/>
    <property type="match status" value="1"/>
</dbReference>
<reference evidence="13 14" key="1">
    <citation type="journal article" date="2019" name="J. Gen. Appl. Microbiol.">
        <title>Aerobic degradation of cis-dichloroethene by the marine bacterium Marinobacter salsuginis strain 5N-3.</title>
        <authorList>
            <person name="Inoue Y."/>
            <person name="Fukunaga Y."/>
            <person name="Katsumata H."/>
            <person name="Ohji S."/>
            <person name="Hosoyama A."/>
            <person name="Mori K."/>
            <person name="Ando K."/>
        </authorList>
    </citation>
    <scope>NUCLEOTIDE SEQUENCE [LARGE SCALE GENOMIC DNA]</scope>
    <source>
        <strain evidence="13 14">5N-3</strain>
    </source>
</reference>
<dbReference type="EC" id="2.8.1.7" evidence="3"/>
<keyword evidence="14" id="KW-1185">Reference proteome</keyword>
<keyword evidence="4" id="KW-0808">Transferase</keyword>
<dbReference type="InterPro" id="IPR015424">
    <property type="entry name" value="PyrdxlP-dep_Trfase"/>
</dbReference>
<evidence type="ECO:0000256" key="10">
    <source>
        <dbReference type="ARBA" id="ARBA00050776"/>
    </source>
</evidence>
<dbReference type="GO" id="GO:0046872">
    <property type="term" value="F:metal ion binding"/>
    <property type="evidence" value="ECO:0007669"/>
    <property type="project" value="UniProtKB-KW"/>
</dbReference>
<sequence>MKKPVYMDYAATTPVDPAVADEMMKYLTLDGVFGNPASRTHAYGWQAEAAVEAARKQVAGLIHADPREIVWTSGATESDNLAIKGAVAGRQGVHIITSKIEHKAVVDTCKWLEHQGTDVTWLDPAADGTISCEQVLDALQENTVLVSLMLVNNELGTINDIAAIGAELRQRGVLFHVDAAQAGGKMAIDVGSMPVDLLALSGHKVYGPKGVGALYVRRSPDVQIEAQIHGGGHERGMRSGTLPTHQIVGMGKAFSLAQSGLEEEIVKLEALRKSFLAGLQSLDGVSLNGSESNRVPGIVNLSFDGVDAESLMLGLRDLAVSSGSACASATVEPSYVLRGIGLSDEQAHRALRFSFGRFTTEEDVAFASSQIVDVVSRLRAVR</sequence>
<keyword evidence="8" id="KW-0408">Iron</keyword>
<evidence type="ECO:0000256" key="2">
    <source>
        <dbReference type="ARBA" id="ARBA00006490"/>
    </source>
</evidence>
<dbReference type="Gene3D" id="3.90.1150.10">
    <property type="entry name" value="Aspartate Aminotransferase, domain 1"/>
    <property type="match status" value="1"/>
</dbReference>
<comment type="catalytic activity">
    <reaction evidence="10">
        <text>(sulfur carrier)-H + L-cysteine = (sulfur carrier)-SH + L-alanine</text>
        <dbReference type="Rhea" id="RHEA:43892"/>
        <dbReference type="Rhea" id="RHEA-COMP:14737"/>
        <dbReference type="Rhea" id="RHEA-COMP:14739"/>
        <dbReference type="ChEBI" id="CHEBI:29917"/>
        <dbReference type="ChEBI" id="CHEBI:35235"/>
        <dbReference type="ChEBI" id="CHEBI:57972"/>
        <dbReference type="ChEBI" id="CHEBI:64428"/>
        <dbReference type="EC" id="2.8.1.7"/>
    </reaction>
</comment>
<dbReference type="AlphaFoldDB" id="A0A5M3PSC5"/>
<dbReference type="InterPro" id="IPR000192">
    <property type="entry name" value="Aminotrans_V_dom"/>
</dbReference>
<dbReference type="PIRSF" id="PIRSF005572">
    <property type="entry name" value="NifS"/>
    <property type="match status" value="1"/>
</dbReference>
<keyword evidence="9" id="KW-0411">Iron-sulfur</keyword>
<evidence type="ECO:0000259" key="12">
    <source>
        <dbReference type="Pfam" id="PF00266"/>
    </source>
</evidence>
<keyword evidence="5" id="KW-0001">2Fe-2S</keyword>
<dbReference type="PANTHER" id="PTHR11601">
    <property type="entry name" value="CYSTEINE DESULFURYLASE FAMILY MEMBER"/>
    <property type="match status" value="1"/>
</dbReference>
<proteinExistence type="inferred from homology"/>
<evidence type="ECO:0000256" key="8">
    <source>
        <dbReference type="ARBA" id="ARBA00023004"/>
    </source>
</evidence>
<evidence type="ECO:0000256" key="4">
    <source>
        <dbReference type="ARBA" id="ARBA00022679"/>
    </source>
</evidence>
<dbReference type="PANTHER" id="PTHR11601:SF34">
    <property type="entry name" value="CYSTEINE DESULFURASE"/>
    <property type="match status" value="1"/>
</dbReference>
<feature type="domain" description="Aminotransferase class V" evidence="12">
    <location>
        <begin position="5"/>
        <end position="364"/>
    </location>
</feature>
<dbReference type="InterPro" id="IPR016454">
    <property type="entry name" value="Cysteine_dSase"/>
</dbReference>
<comment type="caution">
    <text evidence="13">The sequence shown here is derived from an EMBL/GenBank/DDBJ whole genome shotgun (WGS) entry which is preliminary data.</text>
</comment>
<dbReference type="PROSITE" id="PS00595">
    <property type="entry name" value="AA_TRANSFER_CLASS_5"/>
    <property type="match status" value="1"/>
</dbReference>
<dbReference type="GO" id="GO:0031071">
    <property type="term" value="F:cysteine desulfurase activity"/>
    <property type="evidence" value="ECO:0007669"/>
    <property type="project" value="UniProtKB-EC"/>
</dbReference>
<evidence type="ECO:0000256" key="7">
    <source>
        <dbReference type="ARBA" id="ARBA00022898"/>
    </source>
</evidence>
<keyword evidence="7" id="KW-0663">Pyridoxal phosphate</keyword>
<dbReference type="GO" id="GO:0051537">
    <property type="term" value="F:2 iron, 2 sulfur cluster binding"/>
    <property type="evidence" value="ECO:0007669"/>
    <property type="project" value="UniProtKB-KW"/>
</dbReference>
<gene>
    <name evidence="13" type="primary">iscS_2</name>
    <name evidence="13" type="ORF">MS5N3_30800</name>
</gene>
<keyword evidence="6" id="KW-0479">Metal-binding</keyword>
<dbReference type="InterPro" id="IPR020578">
    <property type="entry name" value="Aminotrans_V_PyrdxlP_BS"/>
</dbReference>
<organism evidence="13 14">
    <name type="scientific">Marinobacter salsuginis</name>
    <dbReference type="NCBI Taxonomy" id="418719"/>
    <lineage>
        <taxon>Bacteria</taxon>
        <taxon>Pseudomonadati</taxon>
        <taxon>Pseudomonadota</taxon>
        <taxon>Gammaproteobacteria</taxon>
        <taxon>Pseudomonadales</taxon>
        <taxon>Marinobacteraceae</taxon>
        <taxon>Marinobacter</taxon>
    </lineage>
</organism>
<dbReference type="Gene3D" id="3.40.640.10">
    <property type="entry name" value="Type I PLP-dependent aspartate aminotransferase-like (Major domain)"/>
    <property type="match status" value="1"/>
</dbReference>
<dbReference type="NCBIfam" id="NF010611">
    <property type="entry name" value="PRK14012.1"/>
    <property type="match status" value="1"/>
</dbReference>
<name>A0A5M3PSC5_9GAMM</name>
<dbReference type="SUPFAM" id="SSF53383">
    <property type="entry name" value="PLP-dependent transferases"/>
    <property type="match status" value="1"/>
</dbReference>
<evidence type="ECO:0000256" key="3">
    <source>
        <dbReference type="ARBA" id="ARBA00012239"/>
    </source>
</evidence>
<dbReference type="RefSeq" id="WP_069184984.1">
    <property type="nucleotide sequence ID" value="NZ_BGZH01000003.1"/>
</dbReference>
<dbReference type="EMBL" id="BGZH01000003">
    <property type="protein sequence ID" value="GBO85629.1"/>
    <property type="molecule type" value="Genomic_DNA"/>
</dbReference>
<dbReference type="InterPro" id="IPR015421">
    <property type="entry name" value="PyrdxlP-dep_Trfase_major"/>
</dbReference>
<accession>A0A5M3PSC5</accession>
<dbReference type="Proteomes" id="UP000340077">
    <property type="component" value="Unassembled WGS sequence"/>
</dbReference>
<evidence type="ECO:0000256" key="11">
    <source>
        <dbReference type="RuleBase" id="RU004504"/>
    </source>
</evidence>
<evidence type="ECO:0000256" key="1">
    <source>
        <dbReference type="ARBA" id="ARBA00001933"/>
    </source>
</evidence>
<comment type="cofactor">
    <cofactor evidence="1 11">
        <name>pyridoxal 5'-phosphate</name>
        <dbReference type="ChEBI" id="CHEBI:597326"/>
    </cofactor>
</comment>
<evidence type="ECO:0000313" key="14">
    <source>
        <dbReference type="Proteomes" id="UP000340077"/>
    </source>
</evidence>
<dbReference type="InterPro" id="IPR015422">
    <property type="entry name" value="PyrdxlP-dep_Trfase_small"/>
</dbReference>